<dbReference type="RefSeq" id="WP_036833500.1">
    <property type="nucleotide sequence ID" value="NZ_AVPG01000007.1"/>
</dbReference>
<evidence type="ECO:0000259" key="2">
    <source>
        <dbReference type="PROSITE" id="PS51782"/>
    </source>
</evidence>
<dbReference type="NCBIfam" id="TIGR02909">
    <property type="entry name" value="spore_YkwD"/>
    <property type="match status" value="1"/>
</dbReference>
<evidence type="ECO:0000313" key="4">
    <source>
        <dbReference type="Proteomes" id="UP000030401"/>
    </source>
</evidence>
<dbReference type="NCBIfam" id="TIGR02899">
    <property type="entry name" value="spore_safA"/>
    <property type="match status" value="1"/>
</dbReference>
<evidence type="ECO:0000256" key="1">
    <source>
        <dbReference type="SAM" id="SignalP"/>
    </source>
</evidence>
<feature type="domain" description="LysM" evidence="2">
    <location>
        <begin position="31"/>
        <end position="76"/>
    </location>
</feature>
<dbReference type="eggNOG" id="COG2340">
    <property type="taxonomic scope" value="Bacteria"/>
</dbReference>
<dbReference type="InterPro" id="IPR014044">
    <property type="entry name" value="CAP_dom"/>
</dbReference>
<dbReference type="SUPFAM" id="SSF55797">
    <property type="entry name" value="PR-1-like"/>
    <property type="match status" value="1"/>
</dbReference>
<dbReference type="OrthoDB" id="9783944at2"/>
<dbReference type="CDD" id="cd05379">
    <property type="entry name" value="CAP_bacterial"/>
    <property type="match status" value="1"/>
</dbReference>
<dbReference type="SMART" id="SM00257">
    <property type="entry name" value="LysM"/>
    <property type="match status" value="1"/>
</dbReference>
<dbReference type="InterPro" id="IPR035940">
    <property type="entry name" value="CAP_sf"/>
</dbReference>
<dbReference type="PROSITE" id="PS51782">
    <property type="entry name" value="LYSM"/>
    <property type="match status" value="1"/>
</dbReference>
<comment type="caution">
    <text evidence="3">The sequence shown here is derived from an EMBL/GenBank/DDBJ whole genome shotgun (WGS) entry which is preliminary data.</text>
</comment>
<dbReference type="InterPro" id="IPR014258">
    <property type="entry name" value="CAP_domain_YkwD-like"/>
</dbReference>
<dbReference type="Gene3D" id="3.10.350.10">
    <property type="entry name" value="LysM domain"/>
    <property type="match status" value="1"/>
</dbReference>
<keyword evidence="4" id="KW-1185">Reference proteome</keyword>
<proteinExistence type="predicted"/>
<dbReference type="PANTHER" id="PTHR31157">
    <property type="entry name" value="SCP DOMAIN-CONTAINING PROTEIN"/>
    <property type="match status" value="1"/>
</dbReference>
<dbReference type="InterPro" id="IPR018392">
    <property type="entry name" value="LysM"/>
</dbReference>
<protein>
    <recommendedName>
        <fullName evidence="2">LysM domain-containing protein</fullName>
    </recommendedName>
</protein>
<dbReference type="Pfam" id="PF00188">
    <property type="entry name" value="CAP"/>
    <property type="match status" value="1"/>
</dbReference>
<accession>A0A0A5G844</accession>
<dbReference type="STRING" id="1385512.N784_15660"/>
<organism evidence="3 4">
    <name type="scientific">Pontibacillus litoralis JSM 072002</name>
    <dbReference type="NCBI Taxonomy" id="1385512"/>
    <lineage>
        <taxon>Bacteria</taxon>
        <taxon>Bacillati</taxon>
        <taxon>Bacillota</taxon>
        <taxon>Bacilli</taxon>
        <taxon>Bacillales</taxon>
        <taxon>Bacillaceae</taxon>
        <taxon>Pontibacillus</taxon>
    </lineage>
</organism>
<dbReference type="PANTHER" id="PTHR31157:SF1">
    <property type="entry name" value="SCP DOMAIN-CONTAINING PROTEIN"/>
    <property type="match status" value="1"/>
</dbReference>
<dbReference type="Proteomes" id="UP000030401">
    <property type="component" value="Unassembled WGS sequence"/>
</dbReference>
<dbReference type="SUPFAM" id="SSF54106">
    <property type="entry name" value="LysM domain"/>
    <property type="match status" value="1"/>
</dbReference>
<reference evidence="3 4" key="1">
    <citation type="submission" date="2013-08" db="EMBL/GenBank/DDBJ databases">
        <authorList>
            <person name="Huang J."/>
            <person name="Wang G."/>
        </authorList>
    </citation>
    <scope>NUCLEOTIDE SEQUENCE [LARGE SCALE GENOMIC DNA]</scope>
    <source>
        <strain evidence="3 4">JSM 072002</strain>
    </source>
</reference>
<dbReference type="Pfam" id="PF01476">
    <property type="entry name" value="LysM"/>
    <property type="match status" value="1"/>
</dbReference>
<sequence>MRKFIGLLAALLACFSMAIISPTPTHAQQKDTYTVKRGDTLWIISQKYQIGLSEIIQANPQFDNPDLIYPGDKVTVPLKRALKSIEQEVIRLTNAERAKYGLPALRGNWELSRVARYKSRDMRDNNYFSHTSPVYGSPFQMMRNFNISYEKAAENIAAGQTSPQQVVQGWMDSSGHRKNILDKNVTHIGVGYAKGGSYGHYWTQMFLKK</sequence>
<dbReference type="eggNOG" id="COG1388">
    <property type="taxonomic scope" value="Bacteria"/>
</dbReference>
<keyword evidence="1" id="KW-0732">Signal</keyword>
<evidence type="ECO:0000313" key="3">
    <source>
        <dbReference type="EMBL" id="KGX87343.1"/>
    </source>
</evidence>
<feature type="signal peptide" evidence="1">
    <location>
        <begin position="1"/>
        <end position="27"/>
    </location>
</feature>
<name>A0A0A5G844_9BACI</name>
<feature type="chain" id="PRO_5002010612" description="LysM domain-containing protein" evidence="1">
    <location>
        <begin position="28"/>
        <end position="209"/>
    </location>
</feature>
<dbReference type="AlphaFoldDB" id="A0A0A5G844"/>
<dbReference type="CDD" id="cd00118">
    <property type="entry name" value="LysM"/>
    <property type="match status" value="1"/>
</dbReference>
<dbReference type="InterPro" id="IPR036779">
    <property type="entry name" value="LysM_dom_sf"/>
</dbReference>
<dbReference type="Gene3D" id="3.40.33.10">
    <property type="entry name" value="CAP"/>
    <property type="match status" value="1"/>
</dbReference>
<dbReference type="InterPro" id="IPR014248">
    <property type="entry name" value="Spore_coat_assembly_SafA"/>
</dbReference>
<gene>
    <name evidence="3" type="ORF">N784_15660</name>
</gene>
<dbReference type="EMBL" id="AVPG01000007">
    <property type="protein sequence ID" value="KGX87343.1"/>
    <property type="molecule type" value="Genomic_DNA"/>
</dbReference>